<reference evidence="1" key="1">
    <citation type="submission" date="2020-04" db="EMBL/GenBank/DDBJ databases">
        <authorList>
            <person name="Chiriac C."/>
            <person name="Salcher M."/>
            <person name="Ghai R."/>
            <person name="Kavagutti S V."/>
        </authorList>
    </citation>
    <scope>NUCLEOTIDE SEQUENCE</scope>
</reference>
<organism evidence="1">
    <name type="scientific">uncultured Caudovirales phage</name>
    <dbReference type="NCBI Taxonomy" id="2100421"/>
    <lineage>
        <taxon>Viruses</taxon>
        <taxon>Duplodnaviria</taxon>
        <taxon>Heunggongvirae</taxon>
        <taxon>Uroviricota</taxon>
        <taxon>Caudoviricetes</taxon>
        <taxon>Peduoviridae</taxon>
        <taxon>Maltschvirus</taxon>
        <taxon>Maltschvirus maltsch</taxon>
    </lineage>
</organism>
<gene>
    <name evidence="1" type="ORF">UFOVP275_62</name>
</gene>
<sequence>MIYQPKKRRAEPEFQHQSALFTWSRNPTVRRSYPALDLMSCSLNGVKLTAAQAGKAKAAGMLKGEWDVKLPVMRGCFLGLIIEMKAGRNKLTTEQEWYGKRMAEEGWKTAVCWDWEDAKAIIIGYMEQDRSHLFMQNG</sequence>
<name>A0A6J5LP92_9CAUD</name>
<accession>A0A6J5LP92</accession>
<evidence type="ECO:0008006" key="2">
    <source>
        <dbReference type="Google" id="ProtNLM"/>
    </source>
</evidence>
<dbReference type="EMBL" id="LR796290">
    <property type="protein sequence ID" value="CAB4135063.1"/>
    <property type="molecule type" value="Genomic_DNA"/>
</dbReference>
<protein>
    <recommendedName>
        <fullName evidence="2">VRR-NUC domain containing protein</fullName>
    </recommendedName>
</protein>
<dbReference type="GO" id="GO:0003676">
    <property type="term" value="F:nucleic acid binding"/>
    <property type="evidence" value="ECO:0007669"/>
    <property type="project" value="InterPro"/>
</dbReference>
<dbReference type="InterPro" id="IPR011856">
    <property type="entry name" value="tRNA_endonuc-like_dom_sf"/>
</dbReference>
<evidence type="ECO:0000313" key="1">
    <source>
        <dbReference type="EMBL" id="CAB4135063.1"/>
    </source>
</evidence>
<proteinExistence type="predicted"/>
<dbReference type="Gene3D" id="3.40.1350.10">
    <property type="match status" value="1"/>
</dbReference>